<dbReference type="HAMAP" id="MF_01113">
    <property type="entry name" value="DNApol_IV"/>
    <property type="match status" value="1"/>
</dbReference>
<dbReference type="AlphaFoldDB" id="A0AB37ZXT2"/>
<dbReference type="GO" id="GO:0003684">
    <property type="term" value="F:damaged DNA binding"/>
    <property type="evidence" value="ECO:0007669"/>
    <property type="project" value="InterPro"/>
</dbReference>
<dbReference type="InterPro" id="IPR036775">
    <property type="entry name" value="DNA_pol_Y-fam_lit_finger_sf"/>
</dbReference>
<comment type="function">
    <text evidence="13">Poorly processive, error-prone DNA polymerase involved in untargeted mutagenesis. Copies undamaged DNA at stalled replication forks, which arise in vivo from mismatched or misaligned primer ends. These misaligned primers can be extended by PolIV. Exhibits no 3'-5' exonuclease (proofreading) activity. May be involved in translesional synthesis, in conjunction with the beta clamp from PolIII.</text>
</comment>
<dbReference type="GO" id="GO:0000287">
    <property type="term" value="F:magnesium ion binding"/>
    <property type="evidence" value="ECO:0007669"/>
    <property type="project" value="UniProtKB-UniRule"/>
</dbReference>
<evidence type="ECO:0000256" key="12">
    <source>
        <dbReference type="ARBA" id="ARBA00049244"/>
    </source>
</evidence>
<dbReference type="Proteomes" id="UP000199042">
    <property type="component" value="Unassembled WGS sequence"/>
</dbReference>
<dbReference type="PANTHER" id="PTHR11076:SF33">
    <property type="entry name" value="DNA POLYMERASE KAPPA"/>
    <property type="match status" value="1"/>
</dbReference>
<dbReference type="PROSITE" id="PS50173">
    <property type="entry name" value="UMUC"/>
    <property type="match status" value="1"/>
</dbReference>
<dbReference type="Gene3D" id="3.30.70.270">
    <property type="match status" value="1"/>
</dbReference>
<comment type="catalytic activity">
    <reaction evidence="12 13">
        <text>DNA(n) + a 2'-deoxyribonucleoside 5'-triphosphate = DNA(n+1) + diphosphate</text>
        <dbReference type="Rhea" id="RHEA:22508"/>
        <dbReference type="Rhea" id="RHEA-COMP:17339"/>
        <dbReference type="Rhea" id="RHEA-COMP:17340"/>
        <dbReference type="ChEBI" id="CHEBI:33019"/>
        <dbReference type="ChEBI" id="CHEBI:61560"/>
        <dbReference type="ChEBI" id="CHEBI:173112"/>
        <dbReference type="EC" id="2.7.7.7"/>
    </reaction>
</comment>
<dbReference type="GO" id="GO:0006261">
    <property type="term" value="P:DNA-templated DNA replication"/>
    <property type="evidence" value="ECO:0007669"/>
    <property type="project" value="UniProtKB-UniRule"/>
</dbReference>
<dbReference type="GO" id="GO:0042276">
    <property type="term" value="P:error-prone translesion synthesis"/>
    <property type="evidence" value="ECO:0007669"/>
    <property type="project" value="TreeGrafter"/>
</dbReference>
<evidence type="ECO:0000256" key="7">
    <source>
        <dbReference type="ARBA" id="ARBA00022763"/>
    </source>
</evidence>
<dbReference type="Pfam" id="PF11799">
    <property type="entry name" value="IMS_C"/>
    <property type="match status" value="1"/>
</dbReference>
<dbReference type="EMBL" id="FNQH01000001">
    <property type="protein sequence ID" value="SDZ82253.1"/>
    <property type="molecule type" value="Genomic_DNA"/>
</dbReference>
<reference evidence="15 16" key="1">
    <citation type="submission" date="2016-10" db="EMBL/GenBank/DDBJ databases">
        <authorList>
            <person name="Varghese N."/>
            <person name="Submissions S."/>
        </authorList>
    </citation>
    <scope>NUCLEOTIDE SEQUENCE [LARGE SCALE GENOMIC DNA]</scope>
    <source>
        <strain evidence="15 16">DSM 14526</strain>
    </source>
</reference>
<dbReference type="Gene3D" id="3.40.1170.60">
    <property type="match status" value="1"/>
</dbReference>
<keyword evidence="9 13" id="KW-0239">DNA-directed DNA polymerase</keyword>
<keyword evidence="10 13" id="KW-0238">DNA-binding</keyword>
<gene>
    <name evidence="13" type="primary">dinB</name>
    <name evidence="15" type="ORF">SAMN04488525_101290</name>
</gene>
<dbReference type="GO" id="GO:0006281">
    <property type="term" value="P:DNA repair"/>
    <property type="evidence" value="ECO:0007669"/>
    <property type="project" value="UniProtKB-UniRule"/>
</dbReference>
<protein>
    <recommendedName>
        <fullName evidence="13">DNA polymerase IV</fullName>
        <shortName evidence="13">Pol IV</shortName>
        <ecNumber evidence="13">2.7.7.7</ecNumber>
    </recommendedName>
</protein>
<keyword evidence="16" id="KW-1185">Reference proteome</keyword>
<evidence type="ECO:0000256" key="11">
    <source>
        <dbReference type="ARBA" id="ARBA00023204"/>
    </source>
</evidence>
<dbReference type="InterPro" id="IPR017961">
    <property type="entry name" value="DNA_pol_Y-fam_little_finger"/>
</dbReference>
<dbReference type="FunFam" id="3.30.1490.100:FF:000004">
    <property type="entry name" value="DNA polymerase IV"/>
    <property type="match status" value="1"/>
</dbReference>
<dbReference type="GO" id="GO:0005829">
    <property type="term" value="C:cytosol"/>
    <property type="evidence" value="ECO:0007669"/>
    <property type="project" value="TreeGrafter"/>
</dbReference>
<feature type="binding site" evidence="13">
    <location>
        <position position="121"/>
    </location>
    <ligand>
        <name>Mg(2+)</name>
        <dbReference type="ChEBI" id="CHEBI:18420"/>
    </ligand>
</feature>
<evidence type="ECO:0000256" key="3">
    <source>
        <dbReference type="ARBA" id="ARBA00022679"/>
    </source>
</evidence>
<evidence type="ECO:0000256" key="13">
    <source>
        <dbReference type="HAMAP-Rule" id="MF_01113"/>
    </source>
</evidence>
<evidence type="ECO:0000256" key="4">
    <source>
        <dbReference type="ARBA" id="ARBA00022695"/>
    </source>
</evidence>
<dbReference type="PANTHER" id="PTHR11076">
    <property type="entry name" value="DNA REPAIR POLYMERASE UMUC / TRANSFERASE FAMILY MEMBER"/>
    <property type="match status" value="1"/>
</dbReference>
<keyword evidence="7 13" id="KW-0227">DNA damage</keyword>
<evidence type="ECO:0000256" key="9">
    <source>
        <dbReference type="ARBA" id="ARBA00022932"/>
    </source>
</evidence>
<evidence type="ECO:0000256" key="5">
    <source>
        <dbReference type="ARBA" id="ARBA00022705"/>
    </source>
</evidence>
<feature type="domain" description="UmuC" evidence="14">
    <location>
        <begin position="19"/>
        <end position="203"/>
    </location>
</feature>
<sequence>MQIGILTFKEPENDKTRKIIHLDMDAFYASIEERDHPEHRGKPIFIANHPRDTGRKGVVTTANYAARKFGIHSAMSAQKAFELCPDAIFIPPRMSYYKTVSQQIRGVFARFTDLIEPLSLDEAYLDVTKNKQNLSSATMIARQIQREVWQETGLTCSAGVSYNKFIAKIASDFRKPSGMTVIAPTDAADFLRGLPIEKFYGVGKKTVEKMKLLGIHSGEDLYLFDQSELISKFGKHGYILYQRVRGIDNRAVEPERERKSIGKEHTFTQFLTDEEQVRTELKQIALAVQIALHTNKLHGRSIVLKIRYADFDTITRRKTRVDHFSQAEDIFRHIWELWLDHGTIERHVRLLGITVTQLDPIHYENIQLPLWNTTHL</sequence>
<dbReference type="SUPFAM" id="SSF100879">
    <property type="entry name" value="Lesion bypass DNA polymerase (Y-family), little finger domain"/>
    <property type="match status" value="1"/>
</dbReference>
<dbReference type="Gene3D" id="1.10.150.20">
    <property type="entry name" value="5' to 3' exonuclease, C-terminal subdomain"/>
    <property type="match status" value="1"/>
</dbReference>
<dbReference type="InterPro" id="IPR022880">
    <property type="entry name" value="DNApol_IV"/>
</dbReference>
<evidence type="ECO:0000256" key="8">
    <source>
        <dbReference type="ARBA" id="ARBA00022842"/>
    </source>
</evidence>
<comment type="subcellular location">
    <subcellularLocation>
        <location evidence="13">Cytoplasm</location>
    </subcellularLocation>
</comment>
<keyword evidence="2 13" id="KW-0515">Mutator protein</keyword>
<keyword evidence="8 13" id="KW-0460">Magnesium</keyword>
<dbReference type="InterPro" id="IPR050116">
    <property type="entry name" value="DNA_polymerase-Y"/>
</dbReference>
<feature type="site" description="Substrate discrimination" evidence="13">
    <location>
        <position position="28"/>
    </location>
</feature>
<name>A0AB37ZXT2_9LACT</name>
<keyword evidence="6 13" id="KW-0479">Metal-binding</keyword>
<evidence type="ECO:0000256" key="1">
    <source>
        <dbReference type="ARBA" id="ARBA00010945"/>
    </source>
</evidence>
<keyword evidence="3 13" id="KW-0808">Transferase</keyword>
<dbReference type="Gene3D" id="3.30.1490.100">
    <property type="entry name" value="DNA polymerase, Y-family, little finger domain"/>
    <property type="match status" value="1"/>
</dbReference>
<keyword evidence="4 13" id="KW-0548">Nucleotidyltransferase</keyword>
<dbReference type="RefSeq" id="WP_086985268.1">
    <property type="nucleotide sequence ID" value="NZ_FJNA01000001.1"/>
</dbReference>
<dbReference type="SUPFAM" id="SSF56672">
    <property type="entry name" value="DNA/RNA polymerases"/>
    <property type="match status" value="1"/>
</dbReference>
<evidence type="ECO:0000256" key="6">
    <source>
        <dbReference type="ARBA" id="ARBA00022723"/>
    </source>
</evidence>
<dbReference type="NCBIfam" id="NF002677">
    <property type="entry name" value="PRK02406.1"/>
    <property type="match status" value="1"/>
</dbReference>
<dbReference type="GO" id="GO:0009432">
    <property type="term" value="P:SOS response"/>
    <property type="evidence" value="ECO:0007669"/>
    <property type="project" value="TreeGrafter"/>
</dbReference>
<dbReference type="EC" id="2.7.7.7" evidence="13"/>
<comment type="cofactor">
    <cofactor evidence="13">
        <name>Mg(2+)</name>
        <dbReference type="ChEBI" id="CHEBI:18420"/>
    </cofactor>
    <text evidence="13">Binds 2 magnesium ions per subunit.</text>
</comment>
<evidence type="ECO:0000259" key="14">
    <source>
        <dbReference type="PROSITE" id="PS50173"/>
    </source>
</evidence>
<evidence type="ECO:0000256" key="10">
    <source>
        <dbReference type="ARBA" id="ARBA00023125"/>
    </source>
</evidence>
<evidence type="ECO:0000313" key="16">
    <source>
        <dbReference type="Proteomes" id="UP000199042"/>
    </source>
</evidence>
<dbReference type="InterPro" id="IPR001126">
    <property type="entry name" value="UmuC"/>
</dbReference>
<evidence type="ECO:0000256" key="2">
    <source>
        <dbReference type="ARBA" id="ARBA00022457"/>
    </source>
</evidence>
<feature type="active site" evidence="13">
    <location>
        <position position="122"/>
    </location>
</feature>
<keyword evidence="5 13" id="KW-0235">DNA replication</keyword>
<dbReference type="InterPro" id="IPR024728">
    <property type="entry name" value="PolY_HhH_motif"/>
</dbReference>
<comment type="subunit">
    <text evidence="13">Monomer.</text>
</comment>
<evidence type="ECO:0000313" key="15">
    <source>
        <dbReference type="EMBL" id="SDZ82253.1"/>
    </source>
</evidence>
<dbReference type="InterPro" id="IPR043128">
    <property type="entry name" value="Rev_trsase/Diguanyl_cyclase"/>
</dbReference>
<keyword evidence="11 13" id="KW-0234">DNA repair</keyword>
<dbReference type="Pfam" id="PF00817">
    <property type="entry name" value="IMS"/>
    <property type="match status" value="1"/>
</dbReference>
<keyword evidence="13" id="KW-0963">Cytoplasm</keyword>
<accession>A0AB37ZXT2</accession>
<feature type="binding site" evidence="13">
    <location>
        <position position="23"/>
    </location>
    <ligand>
        <name>Mg(2+)</name>
        <dbReference type="ChEBI" id="CHEBI:18420"/>
    </ligand>
</feature>
<proteinExistence type="inferred from homology"/>
<comment type="similarity">
    <text evidence="1 13">Belongs to the DNA polymerase type-Y family.</text>
</comment>
<dbReference type="GO" id="GO:0003887">
    <property type="term" value="F:DNA-directed DNA polymerase activity"/>
    <property type="evidence" value="ECO:0007669"/>
    <property type="project" value="UniProtKB-UniRule"/>
</dbReference>
<dbReference type="Pfam" id="PF11798">
    <property type="entry name" value="IMS_HHH"/>
    <property type="match status" value="1"/>
</dbReference>
<organism evidence="15 16">
    <name type="scientific">Trichococcus collinsii</name>
    <dbReference type="NCBI Taxonomy" id="157076"/>
    <lineage>
        <taxon>Bacteria</taxon>
        <taxon>Bacillati</taxon>
        <taxon>Bacillota</taxon>
        <taxon>Bacilli</taxon>
        <taxon>Lactobacillales</taxon>
        <taxon>Carnobacteriaceae</taxon>
        <taxon>Trichococcus</taxon>
    </lineage>
</organism>
<dbReference type="CDD" id="cd03586">
    <property type="entry name" value="PolY_Pol_IV_kappa"/>
    <property type="match status" value="1"/>
</dbReference>
<dbReference type="InterPro" id="IPR043502">
    <property type="entry name" value="DNA/RNA_pol_sf"/>
</dbReference>
<comment type="caution">
    <text evidence="15">The sequence shown here is derived from an EMBL/GenBank/DDBJ whole genome shotgun (WGS) entry which is preliminary data.</text>
</comment>